<feature type="domain" description="Helicase HerA barrel" evidence="2">
    <location>
        <begin position="5"/>
        <end position="78"/>
    </location>
</feature>
<dbReference type="InterPro" id="IPR002789">
    <property type="entry name" value="HerA_central"/>
</dbReference>
<dbReference type="SUPFAM" id="SSF52540">
    <property type="entry name" value="P-loop containing nucleoside triphosphate hydrolases"/>
    <property type="match status" value="1"/>
</dbReference>
<organism evidence="3 4">
    <name type="scientific">Venenivibrio stagnispumantis</name>
    <dbReference type="NCBI Taxonomy" id="407998"/>
    <lineage>
        <taxon>Bacteria</taxon>
        <taxon>Pseudomonadati</taxon>
        <taxon>Aquificota</taxon>
        <taxon>Aquificia</taxon>
        <taxon>Aquificales</taxon>
        <taxon>Hydrogenothermaceae</taxon>
        <taxon>Venenivibrio</taxon>
    </lineage>
</organism>
<evidence type="ECO:0008006" key="5">
    <source>
        <dbReference type="Google" id="ProtNLM"/>
    </source>
</evidence>
<dbReference type="Gene3D" id="3.40.50.300">
    <property type="entry name" value="P-loop containing nucleotide triphosphate hydrolases"/>
    <property type="match status" value="2"/>
</dbReference>
<protein>
    <recommendedName>
        <fullName evidence="5">DNA helicase</fullName>
    </recommendedName>
</protein>
<proteinExistence type="predicted"/>
<dbReference type="RefSeq" id="WP_265133914.1">
    <property type="nucleotide sequence ID" value="NZ_FXTX01000003.1"/>
</dbReference>
<dbReference type="EMBL" id="FXTX01000003">
    <property type="protein sequence ID" value="SMP04706.1"/>
    <property type="molecule type" value="Genomic_DNA"/>
</dbReference>
<dbReference type="AlphaFoldDB" id="A0AA46ADE4"/>
<dbReference type="InterPro" id="IPR027417">
    <property type="entry name" value="P-loop_NTPase"/>
</dbReference>
<dbReference type="Pfam" id="PF09378">
    <property type="entry name" value="HAS-barrel"/>
    <property type="match status" value="1"/>
</dbReference>
<sequence>MIKKIGVCVGATKPNKVNFVSAEPLRIGQFVILEYEENGEKYKLLGMIQQLIRENLYISDGKSFEEAEKLKRFVHNTNIKGEIQILGKIVENQNEIFLEIQRTPPLPGSDIYEADPEILKKLFGAKNERYIKIGKLLSEKNDIPVYIDISQVALRHLAILAITGAGKSNTVGVLLKNIVNLGGTVIVFDFHGEYSKTRFTRDGKEVINQIKPIINPAKLKIDEFANLVGISSKAHVQRRYFRIAFKKLIEQLQDEKGKDWYNYIDTDDFIERFKLILESLDESEEIKGLKKDSLYEVINKLEDTQSELGHIIKIGENHLIEKIKHGYINVIDFSEIDENVADAVASNILKVALEERKKAVRQEESKLPYPVIVVVEEAHILASDKRDTQSKYYMTRIAREGRKFGIGLTIVTQRPKGLDKEILSQMNNMIILKLVEPEDQKHVQSASEALSAELMEYLPALNPGEAIIIGNMTKLPLLIKIDKAEEKIQGNDIDIISKWKESLKNESGRRKINLEDL</sequence>
<dbReference type="PANTHER" id="PTHR42957:SF1">
    <property type="entry name" value="HELICASE MJ1565-RELATED"/>
    <property type="match status" value="1"/>
</dbReference>
<dbReference type="InterPro" id="IPR008571">
    <property type="entry name" value="HerA-like"/>
</dbReference>
<name>A0AA46ADE4_9AQUI</name>
<evidence type="ECO:0000313" key="3">
    <source>
        <dbReference type="EMBL" id="SMP04706.1"/>
    </source>
</evidence>
<keyword evidence="4" id="KW-1185">Reference proteome</keyword>
<evidence type="ECO:0000259" key="2">
    <source>
        <dbReference type="Pfam" id="PF09378"/>
    </source>
</evidence>
<feature type="domain" description="Helicase HerA central" evidence="1">
    <location>
        <begin position="131"/>
        <end position="350"/>
    </location>
</feature>
<dbReference type="InterPro" id="IPR018538">
    <property type="entry name" value="HerA_barrel_dom"/>
</dbReference>
<dbReference type="Proteomes" id="UP001157947">
    <property type="component" value="Unassembled WGS sequence"/>
</dbReference>
<evidence type="ECO:0000313" key="4">
    <source>
        <dbReference type="Proteomes" id="UP001157947"/>
    </source>
</evidence>
<comment type="caution">
    <text evidence="3">The sequence shown here is derived from an EMBL/GenBank/DDBJ whole genome shotgun (WGS) entry which is preliminary data.</text>
</comment>
<gene>
    <name evidence="3" type="ORF">SAMN06264868_10330</name>
</gene>
<dbReference type="Pfam" id="PF01935">
    <property type="entry name" value="DUF87"/>
    <property type="match status" value="1"/>
</dbReference>
<accession>A0AA46ADE4</accession>
<reference evidence="3" key="1">
    <citation type="submission" date="2017-05" db="EMBL/GenBank/DDBJ databases">
        <authorList>
            <person name="Varghese N."/>
            <person name="Submissions S."/>
        </authorList>
    </citation>
    <scope>NUCLEOTIDE SEQUENCE</scope>
    <source>
        <strain evidence="3">DSM 18763</strain>
    </source>
</reference>
<evidence type="ECO:0000259" key="1">
    <source>
        <dbReference type="Pfam" id="PF01935"/>
    </source>
</evidence>
<dbReference type="PANTHER" id="PTHR42957">
    <property type="entry name" value="HELICASE MJ1565-RELATED"/>
    <property type="match status" value="1"/>
</dbReference>